<feature type="region of interest" description="Disordered" evidence="2">
    <location>
        <begin position="639"/>
        <end position="707"/>
    </location>
</feature>
<dbReference type="InterPro" id="IPR045046">
    <property type="entry name" value="Vps9-like"/>
</dbReference>
<feature type="compositionally biased region" description="Basic and acidic residues" evidence="2">
    <location>
        <begin position="731"/>
        <end position="740"/>
    </location>
</feature>
<dbReference type="PANTHER" id="PTHR23101">
    <property type="entry name" value="RAB GDP/GTP EXCHANGE FACTOR"/>
    <property type="match status" value="1"/>
</dbReference>
<dbReference type="PROSITE" id="PS51205">
    <property type="entry name" value="VPS9"/>
    <property type="match status" value="1"/>
</dbReference>
<keyword evidence="5" id="KW-1185">Reference proteome</keyword>
<feature type="compositionally biased region" description="Basic and acidic residues" evidence="2">
    <location>
        <begin position="763"/>
        <end position="774"/>
    </location>
</feature>
<dbReference type="Proteomes" id="UP001174136">
    <property type="component" value="Unassembled WGS sequence"/>
</dbReference>
<accession>A0AA47MN10</accession>
<dbReference type="PANTHER" id="PTHR23101:SF72">
    <property type="entry name" value="RAS AND RAB INTERACTOR-LIKE PROTEIN"/>
    <property type="match status" value="1"/>
</dbReference>
<name>A0AA47MN10_MERPO</name>
<dbReference type="InterPro" id="IPR003123">
    <property type="entry name" value="VPS9"/>
</dbReference>
<dbReference type="GO" id="GO:0031267">
    <property type="term" value="F:small GTPase binding"/>
    <property type="evidence" value="ECO:0007669"/>
    <property type="project" value="TreeGrafter"/>
</dbReference>
<feature type="compositionally biased region" description="Basic residues" evidence="2">
    <location>
        <begin position="640"/>
        <end position="651"/>
    </location>
</feature>
<dbReference type="GO" id="GO:0005096">
    <property type="term" value="F:GTPase activator activity"/>
    <property type="evidence" value="ECO:0007669"/>
    <property type="project" value="UniProtKB-KW"/>
</dbReference>
<dbReference type="GO" id="GO:0005085">
    <property type="term" value="F:guanyl-nucleotide exchange factor activity"/>
    <property type="evidence" value="ECO:0007669"/>
    <property type="project" value="InterPro"/>
</dbReference>
<dbReference type="SUPFAM" id="SSF55550">
    <property type="entry name" value="SH2 domain"/>
    <property type="match status" value="1"/>
</dbReference>
<protein>
    <submittedName>
        <fullName evidence="4">Ras and Rab interactor 3</fullName>
    </submittedName>
</protein>
<dbReference type="Pfam" id="PF02204">
    <property type="entry name" value="VPS9"/>
    <property type="match status" value="1"/>
</dbReference>
<evidence type="ECO:0000313" key="5">
    <source>
        <dbReference type="Proteomes" id="UP001174136"/>
    </source>
</evidence>
<evidence type="ECO:0000259" key="3">
    <source>
        <dbReference type="PROSITE" id="PS51205"/>
    </source>
</evidence>
<keyword evidence="1" id="KW-0343">GTPase activation</keyword>
<evidence type="ECO:0000256" key="2">
    <source>
        <dbReference type="SAM" id="MobiDB-lite"/>
    </source>
</evidence>
<feature type="domain" description="VPS9" evidence="3">
    <location>
        <begin position="468"/>
        <end position="614"/>
    </location>
</feature>
<dbReference type="SMART" id="SM00167">
    <property type="entry name" value="VPS9"/>
    <property type="match status" value="1"/>
</dbReference>
<dbReference type="GO" id="GO:0016192">
    <property type="term" value="P:vesicle-mediated transport"/>
    <property type="evidence" value="ECO:0007669"/>
    <property type="project" value="InterPro"/>
</dbReference>
<evidence type="ECO:0000313" key="4">
    <source>
        <dbReference type="EMBL" id="KAK0143050.1"/>
    </source>
</evidence>
<dbReference type="GO" id="GO:0005829">
    <property type="term" value="C:cytosol"/>
    <property type="evidence" value="ECO:0007669"/>
    <property type="project" value="TreeGrafter"/>
</dbReference>
<feature type="region of interest" description="Disordered" evidence="2">
    <location>
        <begin position="731"/>
        <end position="778"/>
    </location>
</feature>
<dbReference type="Gene3D" id="1.20.1050.80">
    <property type="entry name" value="VPS9 domain"/>
    <property type="match status" value="1"/>
</dbReference>
<proteinExistence type="predicted"/>
<dbReference type="EMBL" id="JAOPHQ010003440">
    <property type="protein sequence ID" value="KAK0143050.1"/>
    <property type="molecule type" value="Genomic_DNA"/>
</dbReference>
<sequence>METTLRRTSHSRGQPLLKVLGHLRACQAAWCPKAPWDRDMAHAALLGKPTGSFLVLEDSSSEPNLLCVSAGAEHEAQVLDYHIKYTATESWFCEPPNLHTDHMTDPVPSSVMCSIQLTSVNGALCVINPLYLHQHGDDWLTHQPTSPQRCMPPMINTNDRREKRLSVSRPWSGAGLHTKRAISLEDKSLFAATDSSGLIRAQTAESAPTSPTLGAVVLRRASQESVYPPRVPGGRSSLPSPIPSFLTSNMPQVYPTTIAPGGTRRHSGPLPQSPHRVSWVEDGVWLAAAHSSRSSYSNLPPQPPSVELDTLSVSSIEEEQESAVAQTPTSQQIPTHKLADKVKNRLSAVGQAIGGLVNQQKRLINRVLELSDRKGGVFAEALREFVETTLKGGMDPDRPRGSEFLQEVRSSLTALREVLLDCPEIQAILDSMADTPDSEIDSMVELSLHKVALKPVSSHLYASVHAARDHDGTLANLLGHQRVLGDQGLEDLGGAAGAGVPDAPTLERVQQRWGSMHTVYSPSKKVHVLLKVCKSIYHSMSANAVPGAVFGADDFLPCMTWVLLRSDLVTVQLDMDYMMELLDPSQLQGEGGYYLTTVYASLYYISSFRPRLAARQLSVEAQISLNQWHRRRTLYCNQSRRSKHRRTLRRQLNRERDEASSETEGQWNSKEINEGEAVSPSGGVAEESQQQVADDAEAQPMRDHEAEDQLELPIGCPFPWLQDVVSVKDGDGKLASRGGEEEGFLEEEEEEEEEGGEEEEDSREEKGAEDERRHVPIHRSVHHHDVLWANVGQNEIDGVSKAL</sequence>
<dbReference type="Pfam" id="PF23268">
    <property type="entry name" value="RIN1"/>
    <property type="match status" value="1"/>
</dbReference>
<dbReference type="GO" id="GO:0030139">
    <property type="term" value="C:endocytic vesicle"/>
    <property type="evidence" value="ECO:0007669"/>
    <property type="project" value="TreeGrafter"/>
</dbReference>
<comment type="caution">
    <text evidence="4">The sequence shown here is derived from an EMBL/GenBank/DDBJ whole genome shotgun (WGS) entry which is preliminary data.</text>
</comment>
<feature type="compositionally biased region" description="Acidic residues" evidence="2">
    <location>
        <begin position="741"/>
        <end position="762"/>
    </location>
</feature>
<reference evidence="4" key="1">
    <citation type="journal article" date="2023" name="Front. Mar. Sci.">
        <title>A new Merluccius polli reference genome to investigate the effects of global change in West African waters.</title>
        <authorList>
            <person name="Mateo J.L."/>
            <person name="Blanco-Fernandez C."/>
            <person name="Garcia-Vazquez E."/>
            <person name="Machado-Schiaffino G."/>
        </authorList>
    </citation>
    <scope>NUCLEOTIDE SEQUENCE</scope>
    <source>
        <strain evidence="4">C29</strain>
        <tissue evidence="4">Fin</tissue>
    </source>
</reference>
<dbReference type="AlphaFoldDB" id="A0AA47MN10"/>
<evidence type="ECO:0000256" key="1">
    <source>
        <dbReference type="ARBA" id="ARBA00022468"/>
    </source>
</evidence>
<dbReference type="SUPFAM" id="SSF109993">
    <property type="entry name" value="VPS9 domain"/>
    <property type="match status" value="1"/>
</dbReference>
<dbReference type="InterPro" id="IPR036860">
    <property type="entry name" value="SH2_dom_sf"/>
</dbReference>
<dbReference type="InterPro" id="IPR037191">
    <property type="entry name" value="VPS9_dom_sf"/>
</dbReference>
<gene>
    <name evidence="4" type="primary">RIN3_1</name>
    <name evidence="4" type="ORF">N1851_018829</name>
</gene>
<organism evidence="4 5">
    <name type="scientific">Merluccius polli</name>
    <name type="common">Benguela hake</name>
    <name type="synonym">Merluccius cadenati</name>
    <dbReference type="NCBI Taxonomy" id="89951"/>
    <lineage>
        <taxon>Eukaryota</taxon>
        <taxon>Metazoa</taxon>
        <taxon>Chordata</taxon>
        <taxon>Craniata</taxon>
        <taxon>Vertebrata</taxon>
        <taxon>Euteleostomi</taxon>
        <taxon>Actinopterygii</taxon>
        <taxon>Neopterygii</taxon>
        <taxon>Teleostei</taxon>
        <taxon>Neoteleostei</taxon>
        <taxon>Acanthomorphata</taxon>
        <taxon>Zeiogadaria</taxon>
        <taxon>Gadariae</taxon>
        <taxon>Gadiformes</taxon>
        <taxon>Gadoidei</taxon>
        <taxon>Merlucciidae</taxon>
        <taxon>Merluccius</taxon>
    </lineage>
</organism>